<reference evidence="1 2" key="1">
    <citation type="submission" date="2019-08" db="EMBL/GenBank/DDBJ databases">
        <title>Deep-cultivation of Planctomycetes and their phenomic and genomic characterization uncovers novel biology.</title>
        <authorList>
            <person name="Wiegand S."/>
            <person name="Jogler M."/>
            <person name="Boedeker C."/>
            <person name="Pinto D."/>
            <person name="Vollmers J."/>
            <person name="Rivas-Marin E."/>
            <person name="Kohn T."/>
            <person name="Peeters S.H."/>
            <person name="Heuer A."/>
            <person name="Rast P."/>
            <person name="Oberbeckmann S."/>
            <person name="Bunk B."/>
            <person name="Jeske O."/>
            <person name="Meyerdierks A."/>
            <person name="Storesund J.E."/>
            <person name="Kallscheuer N."/>
            <person name="Luecker S."/>
            <person name="Lage O.M."/>
            <person name="Pohl T."/>
            <person name="Merkel B.J."/>
            <person name="Hornburger P."/>
            <person name="Mueller R.-W."/>
            <person name="Bruemmer F."/>
            <person name="Labrenz M."/>
            <person name="Spormann A.M."/>
            <person name="Op den Camp H."/>
            <person name="Overmann J."/>
            <person name="Amann R."/>
            <person name="Jetten M.S.M."/>
            <person name="Mascher T."/>
            <person name="Medema M.H."/>
            <person name="Devos D.P."/>
            <person name="Kaster A.-K."/>
            <person name="Ovreas L."/>
            <person name="Rohde M."/>
            <person name="Galperin M.Y."/>
            <person name="Jogler C."/>
        </authorList>
    </citation>
    <scope>NUCLEOTIDE SEQUENCE [LARGE SCALE GENOMIC DNA]</scope>
    <source>
        <strain evidence="1 2">Pr1d</strain>
    </source>
</reference>
<dbReference type="AlphaFoldDB" id="A0A5B9QAD7"/>
<evidence type="ECO:0000313" key="2">
    <source>
        <dbReference type="Proteomes" id="UP000323917"/>
    </source>
</evidence>
<organism evidence="1 2">
    <name type="scientific">Bythopirellula goksoeyrii</name>
    <dbReference type="NCBI Taxonomy" id="1400387"/>
    <lineage>
        <taxon>Bacteria</taxon>
        <taxon>Pseudomonadati</taxon>
        <taxon>Planctomycetota</taxon>
        <taxon>Planctomycetia</taxon>
        <taxon>Pirellulales</taxon>
        <taxon>Lacipirellulaceae</taxon>
        <taxon>Bythopirellula</taxon>
    </lineage>
</organism>
<protein>
    <submittedName>
        <fullName evidence="1">Uncharacterized protein</fullName>
    </submittedName>
</protein>
<accession>A0A5B9QAD7</accession>
<sequence>MSVYNLPKWKGDCTFTQWSYQPLEFPNSQKDLLHGRTSLVMGLCSLCMMGILAQAIDTVANRIVSHLHRRVANAHSRSVVYSVVTVGRLITTKSQLLPFLSPCLIDCGLYLESLTGKANVLPVSEFWSRAETDSNNHFQN</sequence>
<proteinExistence type="predicted"/>
<dbReference type="EMBL" id="CP042913">
    <property type="protein sequence ID" value="QEG35848.1"/>
    <property type="molecule type" value="Genomic_DNA"/>
</dbReference>
<dbReference type="KEGG" id="bgok:Pr1d_31540"/>
<name>A0A5B9QAD7_9BACT</name>
<evidence type="ECO:0000313" key="1">
    <source>
        <dbReference type="EMBL" id="QEG35848.1"/>
    </source>
</evidence>
<dbReference type="Proteomes" id="UP000323917">
    <property type="component" value="Chromosome"/>
</dbReference>
<gene>
    <name evidence="1" type="ORF">Pr1d_31540</name>
</gene>
<keyword evidence="2" id="KW-1185">Reference proteome</keyword>